<accession>A9EVY2</accession>
<dbReference type="EMBL" id="AM746676">
    <property type="protein sequence ID" value="CAN94268.1"/>
    <property type="molecule type" value="Genomic_DNA"/>
</dbReference>
<dbReference type="AlphaFoldDB" id="A9EVY2"/>
<reference evidence="1 2" key="1">
    <citation type="journal article" date="2007" name="Nat. Biotechnol.">
        <title>Complete genome sequence of the myxobacterium Sorangium cellulosum.</title>
        <authorList>
            <person name="Schneiker S."/>
            <person name="Perlova O."/>
            <person name="Kaiser O."/>
            <person name="Gerth K."/>
            <person name="Alici A."/>
            <person name="Altmeyer M.O."/>
            <person name="Bartels D."/>
            <person name="Bekel T."/>
            <person name="Beyer S."/>
            <person name="Bode E."/>
            <person name="Bode H.B."/>
            <person name="Bolten C.J."/>
            <person name="Choudhuri J.V."/>
            <person name="Doss S."/>
            <person name="Elnakady Y.A."/>
            <person name="Frank B."/>
            <person name="Gaigalat L."/>
            <person name="Goesmann A."/>
            <person name="Groeger C."/>
            <person name="Gross F."/>
            <person name="Jelsbak L."/>
            <person name="Jelsbak L."/>
            <person name="Kalinowski J."/>
            <person name="Kegler C."/>
            <person name="Knauber T."/>
            <person name="Konietzny S."/>
            <person name="Kopp M."/>
            <person name="Krause L."/>
            <person name="Krug D."/>
            <person name="Linke B."/>
            <person name="Mahmud T."/>
            <person name="Martinez-Arias R."/>
            <person name="McHardy A.C."/>
            <person name="Merai M."/>
            <person name="Meyer F."/>
            <person name="Mormann S."/>
            <person name="Munoz-Dorado J."/>
            <person name="Perez J."/>
            <person name="Pradella S."/>
            <person name="Rachid S."/>
            <person name="Raddatz G."/>
            <person name="Rosenau F."/>
            <person name="Rueckert C."/>
            <person name="Sasse F."/>
            <person name="Scharfe M."/>
            <person name="Schuster S.C."/>
            <person name="Suen G."/>
            <person name="Treuner-Lange A."/>
            <person name="Velicer G.J."/>
            <person name="Vorholter F.-J."/>
            <person name="Weissman K.J."/>
            <person name="Welch R.D."/>
            <person name="Wenzel S.C."/>
            <person name="Whitworth D.E."/>
            <person name="Wilhelm S."/>
            <person name="Wittmann C."/>
            <person name="Bloecker H."/>
            <person name="Puehler A."/>
            <person name="Mueller R."/>
        </authorList>
    </citation>
    <scope>NUCLEOTIDE SEQUENCE [LARGE SCALE GENOMIC DNA]</scope>
    <source>
        <strain evidence="2">So ce56</strain>
    </source>
</reference>
<protein>
    <submittedName>
        <fullName evidence="1">Uncharacterized protein</fullName>
    </submittedName>
</protein>
<gene>
    <name evidence="1" type="ordered locus">sce4105</name>
</gene>
<dbReference type="Proteomes" id="UP000002139">
    <property type="component" value="Chromosome"/>
</dbReference>
<keyword evidence="2" id="KW-1185">Reference proteome</keyword>
<organism evidence="1 2">
    <name type="scientific">Sorangium cellulosum (strain So ce56)</name>
    <name type="common">Polyangium cellulosum (strain So ce56)</name>
    <dbReference type="NCBI Taxonomy" id="448385"/>
    <lineage>
        <taxon>Bacteria</taxon>
        <taxon>Pseudomonadati</taxon>
        <taxon>Myxococcota</taxon>
        <taxon>Polyangia</taxon>
        <taxon>Polyangiales</taxon>
        <taxon>Polyangiaceae</taxon>
        <taxon>Sorangium</taxon>
    </lineage>
</organism>
<sequence>MAAEPARGRPAARRRRACTMCRVVWIHPPLHGDSWPSPASSVIPVWPHLIPFGTSQVSRTASRWSGRPIAEPAPLDCSVPADGASVAAMPNDGMPDAPHGATIETFATLSAEIAVGARLLHSIIAERGISPDAWDEITAHFTRLLAFDGSGDLVARYSRAFAATQDRLLSPPEMTVEAWAKLSSDVAHRGIAALVEHHLDDATYIRLGRSWAERLAKDPPLAHRYHQAFFAHEASRKR</sequence>
<name>A9EVY2_SORC5</name>
<evidence type="ECO:0000313" key="1">
    <source>
        <dbReference type="EMBL" id="CAN94268.1"/>
    </source>
</evidence>
<dbReference type="STRING" id="448385.sce4105"/>
<dbReference type="KEGG" id="scl:sce4105"/>
<proteinExistence type="predicted"/>
<evidence type="ECO:0000313" key="2">
    <source>
        <dbReference type="Proteomes" id="UP000002139"/>
    </source>
</evidence>
<dbReference type="HOGENOM" id="CLU_1165217_0_0_7"/>